<dbReference type="InterPro" id="IPR013216">
    <property type="entry name" value="Methyltransf_11"/>
</dbReference>
<dbReference type="GO" id="GO:0008757">
    <property type="term" value="F:S-adenosylmethionine-dependent methyltransferase activity"/>
    <property type="evidence" value="ECO:0007669"/>
    <property type="project" value="InterPro"/>
</dbReference>
<organism evidence="3 4">
    <name type="scientific">Adineta steineri</name>
    <dbReference type="NCBI Taxonomy" id="433720"/>
    <lineage>
        <taxon>Eukaryota</taxon>
        <taxon>Metazoa</taxon>
        <taxon>Spiralia</taxon>
        <taxon>Gnathifera</taxon>
        <taxon>Rotifera</taxon>
        <taxon>Eurotatoria</taxon>
        <taxon>Bdelloidea</taxon>
        <taxon>Adinetida</taxon>
        <taxon>Adinetidae</taxon>
        <taxon>Adineta</taxon>
    </lineage>
</organism>
<dbReference type="Pfam" id="PF08241">
    <property type="entry name" value="Methyltransf_11"/>
    <property type="match status" value="1"/>
</dbReference>
<dbReference type="EMBL" id="CAJNOG010000627">
    <property type="protein sequence ID" value="CAF1320030.1"/>
    <property type="molecule type" value="Genomic_DNA"/>
</dbReference>
<gene>
    <name evidence="2" type="ORF">JYZ213_LOCUS33349</name>
    <name evidence="3" type="ORF">OXD698_LOCUS22499</name>
</gene>
<dbReference type="EMBL" id="CAJOAZ010001925">
    <property type="protein sequence ID" value="CAF3873675.1"/>
    <property type="molecule type" value="Genomic_DNA"/>
</dbReference>
<evidence type="ECO:0000313" key="3">
    <source>
        <dbReference type="EMBL" id="CAF3873675.1"/>
    </source>
</evidence>
<evidence type="ECO:0000313" key="2">
    <source>
        <dbReference type="EMBL" id="CAF1320030.1"/>
    </source>
</evidence>
<dbReference type="SUPFAM" id="SSF53335">
    <property type="entry name" value="S-adenosyl-L-methionine-dependent methyltransferases"/>
    <property type="match status" value="1"/>
</dbReference>
<comment type="caution">
    <text evidence="3">The sequence shown here is derived from an EMBL/GenBank/DDBJ whole genome shotgun (WGS) entry which is preliminary data.</text>
</comment>
<feature type="domain" description="Methyltransferase type 11" evidence="1">
    <location>
        <begin position="120"/>
        <end position="160"/>
    </location>
</feature>
<dbReference type="AlphaFoldDB" id="A0A819G3T5"/>
<sequence>MDQYMVDWFKGHVNCLEIKHFEGRHFCKGTELSIFTNLRTVRLPPKALAVLSKAIFQVFPTVQYLDLRGEKELFHSECIEQIRELFPNVEHLVFNTQSLDCVPTLACCLPRLRSLTYLIDVPIPSQSIDLVVCYMGLHHLPQNQLEIFLKTIYRILRPNARHSAKFNLLFISGQDEQIQIELTINNNDQQYLLWLKHRCNTNLIFQYINSTNKNQIYLIIGISIKHLFDFLRQCYHFEAENSLTIIQIFDYFN</sequence>
<dbReference type="Proteomes" id="UP000663845">
    <property type="component" value="Unassembled WGS sequence"/>
</dbReference>
<dbReference type="Proteomes" id="UP000663844">
    <property type="component" value="Unassembled WGS sequence"/>
</dbReference>
<proteinExistence type="predicted"/>
<protein>
    <recommendedName>
        <fullName evidence="1">Methyltransferase type 11 domain-containing protein</fullName>
    </recommendedName>
</protein>
<evidence type="ECO:0000313" key="4">
    <source>
        <dbReference type="Proteomes" id="UP000663844"/>
    </source>
</evidence>
<reference evidence="3" key="1">
    <citation type="submission" date="2021-02" db="EMBL/GenBank/DDBJ databases">
        <authorList>
            <person name="Nowell W R."/>
        </authorList>
    </citation>
    <scope>NUCLEOTIDE SEQUENCE</scope>
</reference>
<dbReference type="Gene3D" id="3.40.50.150">
    <property type="entry name" value="Vaccinia Virus protein VP39"/>
    <property type="match status" value="1"/>
</dbReference>
<dbReference type="InterPro" id="IPR029063">
    <property type="entry name" value="SAM-dependent_MTases_sf"/>
</dbReference>
<name>A0A819G3T5_9BILA</name>
<evidence type="ECO:0000259" key="1">
    <source>
        <dbReference type="Pfam" id="PF08241"/>
    </source>
</evidence>
<accession>A0A819G3T5</accession>